<protein>
    <submittedName>
        <fullName evidence="1">Uncharacterized protein</fullName>
    </submittedName>
</protein>
<accession>A0A6G0Z102</accession>
<gene>
    <name evidence="1" type="ORF">FWK35_00005382</name>
</gene>
<dbReference type="EMBL" id="VUJU01001702">
    <property type="protein sequence ID" value="KAF0764182.1"/>
    <property type="molecule type" value="Genomic_DNA"/>
</dbReference>
<feature type="non-terminal residue" evidence="1">
    <location>
        <position position="1"/>
    </location>
</feature>
<sequence>IGTNSSDVTLTIDKTDGSKQTVITVHSIRNTWVEKHV</sequence>
<keyword evidence="2" id="KW-1185">Reference proteome</keyword>
<proteinExistence type="predicted"/>
<comment type="caution">
    <text evidence="1">The sequence shown here is derived from an EMBL/GenBank/DDBJ whole genome shotgun (WGS) entry which is preliminary data.</text>
</comment>
<dbReference type="AlphaFoldDB" id="A0A6G0Z102"/>
<evidence type="ECO:0000313" key="2">
    <source>
        <dbReference type="Proteomes" id="UP000478052"/>
    </source>
</evidence>
<evidence type="ECO:0000313" key="1">
    <source>
        <dbReference type="EMBL" id="KAF0764182.1"/>
    </source>
</evidence>
<organism evidence="1 2">
    <name type="scientific">Aphis craccivora</name>
    <name type="common">Cowpea aphid</name>
    <dbReference type="NCBI Taxonomy" id="307492"/>
    <lineage>
        <taxon>Eukaryota</taxon>
        <taxon>Metazoa</taxon>
        <taxon>Ecdysozoa</taxon>
        <taxon>Arthropoda</taxon>
        <taxon>Hexapoda</taxon>
        <taxon>Insecta</taxon>
        <taxon>Pterygota</taxon>
        <taxon>Neoptera</taxon>
        <taxon>Paraneoptera</taxon>
        <taxon>Hemiptera</taxon>
        <taxon>Sternorrhyncha</taxon>
        <taxon>Aphidomorpha</taxon>
        <taxon>Aphidoidea</taxon>
        <taxon>Aphididae</taxon>
        <taxon>Aphidini</taxon>
        <taxon>Aphis</taxon>
        <taxon>Aphis</taxon>
    </lineage>
</organism>
<name>A0A6G0Z102_APHCR</name>
<reference evidence="1 2" key="1">
    <citation type="submission" date="2019-08" db="EMBL/GenBank/DDBJ databases">
        <title>Whole genome of Aphis craccivora.</title>
        <authorList>
            <person name="Voronova N.V."/>
            <person name="Shulinski R.S."/>
            <person name="Bandarenka Y.V."/>
            <person name="Zhorov D.G."/>
            <person name="Warner D."/>
        </authorList>
    </citation>
    <scope>NUCLEOTIDE SEQUENCE [LARGE SCALE GENOMIC DNA]</scope>
    <source>
        <strain evidence="1">180601</strain>
        <tissue evidence="1">Whole Body</tissue>
    </source>
</reference>
<dbReference type="Proteomes" id="UP000478052">
    <property type="component" value="Unassembled WGS sequence"/>
</dbReference>